<keyword evidence="4 5" id="KW-0472">Membrane</keyword>
<keyword evidence="3 5" id="KW-1133">Transmembrane helix</keyword>
<feature type="transmembrane region" description="Helical" evidence="5">
    <location>
        <begin position="142"/>
        <end position="164"/>
    </location>
</feature>
<dbReference type="Pfam" id="PF05978">
    <property type="entry name" value="UNC-93"/>
    <property type="match status" value="1"/>
</dbReference>
<feature type="transmembrane region" description="Helical" evidence="5">
    <location>
        <begin position="387"/>
        <end position="406"/>
    </location>
</feature>
<accession>A0A1E4TZ74</accession>
<keyword evidence="2 5" id="KW-0812">Transmembrane</keyword>
<dbReference type="InterPro" id="IPR036259">
    <property type="entry name" value="MFS_trans_sf"/>
</dbReference>
<evidence type="ECO:0008006" key="8">
    <source>
        <dbReference type="Google" id="ProtNLM"/>
    </source>
</evidence>
<dbReference type="EMBL" id="KV454012">
    <property type="protein sequence ID" value="ODV97034.1"/>
    <property type="molecule type" value="Genomic_DNA"/>
</dbReference>
<proteinExistence type="predicted"/>
<dbReference type="Proteomes" id="UP000094236">
    <property type="component" value="Unassembled WGS sequence"/>
</dbReference>
<dbReference type="PANTHER" id="PTHR23294:SF59">
    <property type="entry name" value="UNC93-LIKE PROTEIN C922.05C"/>
    <property type="match status" value="1"/>
</dbReference>
<gene>
    <name evidence="6" type="ORF">PACTADRAFT_39707</name>
</gene>
<reference evidence="7" key="1">
    <citation type="submission" date="2016-05" db="EMBL/GenBank/DDBJ databases">
        <title>Comparative genomics of biotechnologically important yeasts.</title>
        <authorList>
            <consortium name="DOE Joint Genome Institute"/>
            <person name="Riley R."/>
            <person name="Haridas S."/>
            <person name="Wolfe K.H."/>
            <person name="Lopes M.R."/>
            <person name="Hittinger C.T."/>
            <person name="Goker M."/>
            <person name="Salamov A."/>
            <person name="Wisecaver J."/>
            <person name="Long T.M."/>
            <person name="Aerts A.L."/>
            <person name="Barry K."/>
            <person name="Choi C."/>
            <person name="Clum A."/>
            <person name="Coughlan A.Y."/>
            <person name="Deshpande S."/>
            <person name="Douglass A.P."/>
            <person name="Hanson S.J."/>
            <person name="Klenk H.-P."/>
            <person name="Labutti K."/>
            <person name="Lapidus A."/>
            <person name="Lindquist E."/>
            <person name="Lipzen A."/>
            <person name="Meier-Kolthoff J.P."/>
            <person name="Ohm R.A."/>
            <person name="Otillar R.P."/>
            <person name="Pangilinan J."/>
            <person name="Peng Y."/>
            <person name="Rokas A."/>
            <person name="Rosa C.A."/>
            <person name="Scheuner C."/>
            <person name="Sibirny A.A."/>
            <person name="Slot J.C."/>
            <person name="Stielow J.B."/>
            <person name="Sun H."/>
            <person name="Kurtzman C.P."/>
            <person name="Blackwell M."/>
            <person name="Grigoriev I.V."/>
            <person name="Jeffries T.W."/>
        </authorList>
    </citation>
    <scope>NUCLEOTIDE SEQUENCE [LARGE SCALE GENOMIC DNA]</scope>
    <source>
        <strain evidence="7">NRRL Y-2460</strain>
    </source>
</reference>
<evidence type="ECO:0000256" key="5">
    <source>
        <dbReference type="SAM" id="Phobius"/>
    </source>
</evidence>
<dbReference type="OrthoDB" id="196103at2759"/>
<sequence length="498" mass="55409">MEKETGEVSVKPVLTDEISGKEGTNGLSEAPVVHLKKWRWKSPEVQMMWCSFLVACTAGLYVAINGLRNNGKINSSTYTQNTDISTAIGNAVWVLSSLVAGATLNSLGPRWSMAIGALGYPMYISGFWFYGSVGTEGAKYWIFLVSGLGAGLLFGFLWAVQNYLVNCYAKENEKGLYVALNWSIIKSGAVVGSLIGLCLSTNATSNSEAAPWYLYLIFICINVVAIFGSFFLCDPSEVRRSDNSKVAVFKKRTLKEELIVLKNALMERRIQLMILPLFCAEVSLAPCSSANAFIFNVRTKSLNNLCYWIVQIPGAFILHKILDRKGVPRKTRAYWGLLYIYVFITATFLGFYIMYGAWGGEAAFSKSLSSDEYPDIDWTEKRYAGPFIWYLCCGVSFGALLNYRLWLIGAMSNDPKVLGTYSGLVPAFQAAGIALAFGIASTTISYTSMFAIWWVLLMVSLPCMFLVIKYYVTDTNYFKEDDVYVPAEYIEQLKVNET</sequence>
<feature type="transmembrane region" description="Helical" evidence="5">
    <location>
        <begin position="272"/>
        <end position="295"/>
    </location>
</feature>
<feature type="transmembrane region" description="Helical" evidence="5">
    <location>
        <begin position="111"/>
        <end position="130"/>
    </location>
</feature>
<evidence type="ECO:0000313" key="7">
    <source>
        <dbReference type="Proteomes" id="UP000094236"/>
    </source>
</evidence>
<evidence type="ECO:0000256" key="1">
    <source>
        <dbReference type="ARBA" id="ARBA00004141"/>
    </source>
</evidence>
<dbReference type="InterPro" id="IPR010291">
    <property type="entry name" value="Ion_channel_UNC-93"/>
</dbReference>
<protein>
    <recommendedName>
        <fullName evidence="8">Major facilitator superfamily (MFS) profile domain-containing protein</fullName>
    </recommendedName>
</protein>
<dbReference type="AlphaFoldDB" id="A0A1E4TZ74"/>
<name>A0A1E4TZ74_PACTA</name>
<feature type="transmembrane region" description="Helical" evidence="5">
    <location>
        <begin position="418"/>
        <end position="439"/>
    </location>
</feature>
<feature type="transmembrane region" description="Helical" evidence="5">
    <location>
        <begin position="176"/>
        <end position="200"/>
    </location>
</feature>
<feature type="transmembrane region" description="Helical" evidence="5">
    <location>
        <begin position="334"/>
        <end position="358"/>
    </location>
</feature>
<dbReference type="InterPro" id="IPR051617">
    <property type="entry name" value="UNC-93-like_regulator"/>
</dbReference>
<dbReference type="Gene3D" id="1.20.1250.20">
    <property type="entry name" value="MFS general substrate transporter like domains"/>
    <property type="match status" value="1"/>
</dbReference>
<dbReference type="GO" id="GO:0016020">
    <property type="term" value="C:membrane"/>
    <property type="evidence" value="ECO:0007669"/>
    <property type="project" value="UniProtKB-SubCell"/>
</dbReference>
<feature type="transmembrane region" description="Helical" evidence="5">
    <location>
        <begin position="451"/>
        <end position="472"/>
    </location>
</feature>
<feature type="transmembrane region" description="Helical" evidence="5">
    <location>
        <begin position="45"/>
        <end position="64"/>
    </location>
</feature>
<dbReference type="SUPFAM" id="SSF103473">
    <property type="entry name" value="MFS general substrate transporter"/>
    <property type="match status" value="1"/>
</dbReference>
<organism evidence="6 7">
    <name type="scientific">Pachysolen tannophilus NRRL Y-2460</name>
    <dbReference type="NCBI Taxonomy" id="669874"/>
    <lineage>
        <taxon>Eukaryota</taxon>
        <taxon>Fungi</taxon>
        <taxon>Dikarya</taxon>
        <taxon>Ascomycota</taxon>
        <taxon>Saccharomycotina</taxon>
        <taxon>Pichiomycetes</taxon>
        <taxon>Pachysolenaceae</taxon>
        <taxon>Pachysolen</taxon>
    </lineage>
</organism>
<keyword evidence="7" id="KW-1185">Reference proteome</keyword>
<feature type="transmembrane region" description="Helical" evidence="5">
    <location>
        <begin position="212"/>
        <end position="233"/>
    </location>
</feature>
<dbReference type="PANTHER" id="PTHR23294">
    <property type="entry name" value="ET TRANSLATION PRODUCT-RELATED"/>
    <property type="match status" value="1"/>
</dbReference>
<evidence type="ECO:0000256" key="2">
    <source>
        <dbReference type="ARBA" id="ARBA00022692"/>
    </source>
</evidence>
<evidence type="ECO:0000256" key="3">
    <source>
        <dbReference type="ARBA" id="ARBA00022989"/>
    </source>
</evidence>
<evidence type="ECO:0000313" key="6">
    <source>
        <dbReference type="EMBL" id="ODV97034.1"/>
    </source>
</evidence>
<evidence type="ECO:0000256" key="4">
    <source>
        <dbReference type="ARBA" id="ARBA00023136"/>
    </source>
</evidence>
<comment type="subcellular location">
    <subcellularLocation>
        <location evidence="1">Membrane</location>
        <topology evidence="1">Multi-pass membrane protein</topology>
    </subcellularLocation>
</comment>
<feature type="transmembrane region" description="Helical" evidence="5">
    <location>
        <begin position="84"/>
        <end position="104"/>
    </location>
</feature>